<reference evidence="3" key="1">
    <citation type="journal article" date="2019" name="Sci. Rep.">
        <title>Draft genome of Tanacetum cinerariifolium, the natural source of mosquito coil.</title>
        <authorList>
            <person name="Yamashiro T."/>
            <person name="Shiraishi A."/>
            <person name="Satake H."/>
            <person name="Nakayama K."/>
        </authorList>
    </citation>
    <scope>NUCLEOTIDE SEQUENCE</scope>
</reference>
<evidence type="ECO:0000313" key="3">
    <source>
        <dbReference type="EMBL" id="GEU62946.1"/>
    </source>
</evidence>
<dbReference type="AlphaFoldDB" id="A0A6L2LM82"/>
<accession>A0A6L2LM82</accession>
<comment type="caution">
    <text evidence="3">The sequence shown here is derived from an EMBL/GenBank/DDBJ whole genome shotgun (WGS) entry which is preliminary data.</text>
</comment>
<feature type="domain" description="Reverse transcriptase" evidence="2">
    <location>
        <begin position="525"/>
        <end position="639"/>
    </location>
</feature>
<dbReference type="PANTHER" id="PTHR33116:SF79">
    <property type="entry name" value="REVERSE TRANSCRIPTASE DOMAIN, ZINC FINGER, CCHC-TYPE-RELATED"/>
    <property type="match status" value="1"/>
</dbReference>
<evidence type="ECO:0000256" key="1">
    <source>
        <dbReference type="SAM" id="MobiDB-lite"/>
    </source>
</evidence>
<feature type="compositionally biased region" description="Acidic residues" evidence="1">
    <location>
        <begin position="24"/>
        <end position="37"/>
    </location>
</feature>
<dbReference type="SUPFAM" id="SSF57889">
    <property type="entry name" value="Cysteine-rich domain"/>
    <property type="match status" value="2"/>
</dbReference>
<dbReference type="EMBL" id="BKCJ010004762">
    <property type="protein sequence ID" value="GEU62946.1"/>
    <property type="molecule type" value="Genomic_DNA"/>
</dbReference>
<evidence type="ECO:0000259" key="2">
    <source>
        <dbReference type="Pfam" id="PF00078"/>
    </source>
</evidence>
<gene>
    <name evidence="3" type="ORF">Tci_034924</name>
</gene>
<dbReference type="InterPro" id="IPR046349">
    <property type="entry name" value="C1-like_sf"/>
</dbReference>
<feature type="region of interest" description="Disordered" evidence="1">
    <location>
        <begin position="24"/>
        <end position="48"/>
    </location>
</feature>
<organism evidence="3">
    <name type="scientific">Tanacetum cinerariifolium</name>
    <name type="common">Dalmatian daisy</name>
    <name type="synonym">Chrysanthemum cinerariifolium</name>
    <dbReference type="NCBI Taxonomy" id="118510"/>
    <lineage>
        <taxon>Eukaryota</taxon>
        <taxon>Viridiplantae</taxon>
        <taxon>Streptophyta</taxon>
        <taxon>Embryophyta</taxon>
        <taxon>Tracheophyta</taxon>
        <taxon>Spermatophyta</taxon>
        <taxon>Magnoliopsida</taxon>
        <taxon>eudicotyledons</taxon>
        <taxon>Gunneridae</taxon>
        <taxon>Pentapetalae</taxon>
        <taxon>asterids</taxon>
        <taxon>campanulids</taxon>
        <taxon>Asterales</taxon>
        <taxon>Asteraceae</taxon>
        <taxon>Asteroideae</taxon>
        <taxon>Anthemideae</taxon>
        <taxon>Anthemidinae</taxon>
        <taxon>Tanacetum</taxon>
    </lineage>
</organism>
<dbReference type="InterPro" id="IPR000477">
    <property type="entry name" value="RT_dom"/>
</dbReference>
<dbReference type="PANTHER" id="PTHR33116">
    <property type="entry name" value="REVERSE TRANSCRIPTASE ZINC-BINDING DOMAIN-CONTAINING PROTEIN-RELATED-RELATED"/>
    <property type="match status" value="1"/>
</dbReference>
<sequence>MWEKILEHEHPLHLVDLQPNYPVYEEEYDDDDDDDDNGGASAENKLIYHPSHGHPLRAIPEPLLSKCNACRKKHEDKIMIQDATGNAFSHSHPLVLSYSFPIEELVAKFSPRYYVHSRCATSQGNENRKLIKNYVDSDYPDLLHLPFADEGCSLQKHMFSKLVEHGKSEAAGDEGNIKHNFHPHPLILVRTESNDITSTPTSSKTHVLSCHNPLKKVQLLCNACVRPVTSVPFFKCVNDDCNFVLHKWCTQLPTQVKNYPGHRGHTLILHSNAPKKFLSVFYCHACQFHCNGFAYSCVQCDYHIDVTCSFIPPIIAHEAHKELVYMSIVVCYCLVKLGIRQIKSRALLLPLYQCANSMHTTCAPHILQSESASTSSYRYYRGRPYEFVNIKFGGVHKFRGLHPHPLSFVQGIKSDAPCTQRCRDTREHKLILKCQQCKFVIHFECCRRKWRIGSDSDSKRRSDIFVVCFFIFNQTRLEDIDLTQQILDGPFMLNEMFFRLSGSARIGVSGFEVPLDPQWLRCWLMLSPYPFILIMESLHMSFSRAVNEGLFKGIQLHESISISHLFYADDAMFIGEWSDANLKSIVNILKCFFLASGLKINVHKSQVLGVGIPRSLVVQAAASIRCAVMQSQFRYLGVMVGECMSRHKAWTDTMLKLRSRLSNWKVKTLSIGGRLTLLKSVLSASPLYNMSIYKVPRGVLKSMEAIRSRFFNGADYSDKKITWAAWDKVLASKKNGGLGVSSFHALNHAFLLKWVWRFISQDGSLC</sequence>
<protein>
    <submittedName>
        <fullName evidence="3">Zinc finger, PHD-type</fullName>
    </submittedName>
</protein>
<dbReference type="Pfam" id="PF00078">
    <property type="entry name" value="RVT_1"/>
    <property type="match status" value="1"/>
</dbReference>
<name>A0A6L2LM82_TANCI</name>
<proteinExistence type="predicted"/>